<reference evidence="3" key="1">
    <citation type="submission" date="2022-09" db="EMBL/GenBank/DDBJ databases">
        <title>Complete genome sequence of Pseudomonas promysalinigenes strain RL-WG26, a newly isolated PGPR with the potential for plant salinity stress alleviation.</title>
        <authorList>
            <person name="Ren L."/>
            <person name="Wang G."/>
            <person name="Hu H."/>
        </authorList>
    </citation>
    <scope>NUCLEOTIDE SEQUENCE</scope>
    <source>
        <strain evidence="3">RL-WG26</strain>
    </source>
</reference>
<gene>
    <name evidence="3" type="ORF">N5C08_12230</name>
</gene>
<sequence length="330" mass="34833">MQAIVINQHGQSDVFEEIETPSPSARPGHVVIDVMATSVNPVDTKIRSGSEGTAGLTFPAILHMDVAGIISSVGEGVSQFKVGDEVYGCVGGIVGIPGALAEQVEADARLIAFKPASLDFADAASLPLVAITAWEALIDRASIQPDDAVLVHGGTGGVGHIGIQLAKLMGARVTTTVSTAQKAEIARSLGADEVAFYREESPEEYTSRITNGSGFHTVFDTLGGAVLTNSLKAAKLKGHVISIIGYDTYDLTDMHFKALRLDLVFMAVSIIHDLDRSHHGKILTKLSSLVDRGLVKPLIDERHPFTAEGVKAAHARLESGEAIGKIVITR</sequence>
<dbReference type="InterPro" id="IPR011032">
    <property type="entry name" value="GroES-like_sf"/>
</dbReference>
<dbReference type="InterPro" id="IPR020843">
    <property type="entry name" value="ER"/>
</dbReference>
<evidence type="ECO:0000259" key="2">
    <source>
        <dbReference type="SMART" id="SM00829"/>
    </source>
</evidence>
<proteinExistence type="predicted"/>
<dbReference type="InterPro" id="IPR013154">
    <property type="entry name" value="ADH-like_N"/>
</dbReference>
<dbReference type="Gene3D" id="3.40.50.720">
    <property type="entry name" value="NAD(P)-binding Rossmann-like Domain"/>
    <property type="match status" value="1"/>
</dbReference>
<dbReference type="RefSeq" id="WP_261743351.1">
    <property type="nucleotide sequence ID" value="NZ_CP104557.1"/>
</dbReference>
<protein>
    <submittedName>
        <fullName evidence="3">Zinc-binding dehydrogenase</fullName>
    </submittedName>
</protein>
<dbReference type="PANTHER" id="PTHR44154:SF1">
    <property type="entry name" value="QUINONE OXIDOREDUCTASE"/>
    <property type="match status" value="1"/>
</dbReference>
<dbReference type="InterPro" id="IPR013149">
    <property type="entry name" value="ADH-like_C"/>
</dbReference>
<keyword evidence="4" id="KW-1185">Reference proteome</keyword>
<dbReference type="PANTHER" id="PTHR44154">
    <property type="entry name" value="QUINONE OXIDOREDUCTASE"/>
    <property type="match status" value="1"/>
</dbReference>
<dbReference type="Gene3D" id="3.90.180.10">
    <property type="entry name" value="Medium-chain alcohol dehydrogenases, catalytic domain"/>
    <property type="match status" value="1"/>
</dbReference>
<dbReference type="SMART" id="SM00829">
    <property type="entry name" value="PKS_ER"/>
    <property type="match status" value="1"/>
</dbReference>
<organism evidence="3 4">
    <name type="scientific">Pseudomonas promysalinigenes</name>
    <dbReference type="NCBI Taxonomy" id="485898"/>
    <lineage>
        <taxon>Bacteria</taxon>
        <taxon>Pseudomonadati</taxon>
        <taxon>Pseudomonadota</taxon>
        <taxon>Gammaproteobacteria</taxon>
        <taxon>Pseudomonadales</taxon>
        <taxon>Pseudomonadaceae</taxon>
        <taxon>Pseudomonas</taxon>
    </lineage>
</organism>
<dbReference type="Pfam" id="PF08240">
    <property type="entry name" value="ADH_N"/>
    <property type="match status" value="1"/>
</dbReference>
<evidence type="ECO:0000256" key="1">
    <source>
        <dbReference type="ARBA" id="ARBA00022857"/>
    </source>
</evidence>
<dbReference type="InterPro" id="IPR036291">
    <property type="entry name" value="NAD(P)-bd_dom_sf"/>
</dbReference>
<dbReference type="Pfam" id="PF00107">
    <property type="entry name" value="ADH_zinc_N"/>
    <property type="match status" value="1"/>
</dbReference>
<name>A0ABY6AG37_9PSED</name>
<dbReference type="EMBL" id="CP104557">
    <property type="protein sequence ID" value="UXH37777.1"/>
    <property type="molecule type" value="Genomic_DNA"/>
</dbReference>
<feature type="domain" description="Enoyl reductase (ER)" evidence="2">
    <location>
        <begin position="10"/>
        <end position="328"/>
    </location>
</feature>
<keyword evidence="1" id="KW-0521">NADP</keyword>
<accession>A0ABY6AG37</accession>
<evidence type="ECO:0000313" key="4">
    <source>
        <dbReference type="Proteomes" id="UP001064504"/>
    </source>
</evidence>
<evidence type="ECO:0000313" key="3">
    <source>
        <dbReference type="EMBL" id="UXH37777.1"/>
    </source>
</evidence>
<dbReference type="SUPFAM" id="SSF51735">
    <property type="entry name" value="NAD(P)-binding Rossmann-fold domains"/>
    <property type="match status" value="1"/>
</dbReference>
<dbReference type="SUPFAM" id="SSF50129">
    <property type="entry name" value="GroES-like"/>
    <property type="match status" value="1"/>
</dbReference>
<dbReference type="Proteomes" id="UP001064504">
    <property type="component" value="Chromosome"/>
</dbReference>
<dbReference type="InterPro" id="IPR051603">
    <property type="entry name" value="Zinc-ADH_QOR/CCCR"/>
</dbReference>